<evidence type="ECO:0000256" key="5">
    <source>
        <dbReference type="ARBA" id="ARBA00022692"/>
    </source>
</evidence>
<feature type="transmembrane region" description="Helical" evidence="12">
    <location>
        <begin position="83"/>
        <end position="105"/>
    </location>
</feature>
<dbReference type="InterPro" id="IPR051163">
    <property type="entry name" value="Sodium:Solute_Symporter_SSF"/>
</dbReference>
<dbReference type="PANTHER" id="PTHR42985">
    <property type="entry name" value="SODIUM-COUPLED MONOCARBOXYLATE TRANSPORTER"/>
    <property type="match status" value="1"/>
</dbReference>
<gene>
    <name evidence="13" type="ORF">F7725_008718</name>
</gene>
<evidence type="ECO:0000256" key="11">
    <source>
        <dbReference type="RuleBase" id="RU362091"/>
    </source>
</evidence>
<accession>A0A7J5Y7Z2</accession>
<evidence type="ECO:0000256" key="1">
    <source>
        <dbReference type="ARBA" id="ARBA00004651"/>
    </source>
</evidence>
<sequence>MYSLEAFCSSGLRDLFSSPRRLAGHRTVPRSGGGRQRTTQEFLMADRSMSCLPVSLSLIASFQSAVAIIGVPGEVYAHGTQYWFLGCSYFLGLLIPAHIFIPVLYRLRITSAYQYLELRFSKAVRICGTVTFIFQTGGLKAVIWTDVFQTAVMFAGQLAVIVVGLNPDPTERHTFWTLGVGGCS</sequence>
<dbReference type="GO" id="GO:0005886">
    <property type="term" value="C:plasma membrane"/>
    <property type="evidence" value="ECO:0007669"/>
    <property type="project" value="UniProtKB-SubCell"/>
</dbReference>
<dbReference type="PROSITE" id="PS50283">
    <property type="entry name" value="NA_SOLUT_SYMP_3"/>
    <property type="match status" value="1"/>
</dbReference>
<dbReference type="InterPro" id="IPR001734">
    <property type="entry name" value="Na/solute_symporter"/>
</dbReference>
<reference evidence="13 14" key="1">
    <citation type="submission" date="2020-03" db="EMBL/GenBank/DDBJ databases">
        <title>Dissostichus mawsoni Genome sequencing and assembly.</title>
        <authorList>
            <person name="Park H."/>
        </authorList>
    </citation>
    <scope>NUCLEOTIDE SEQUENCE [LARGE SCALE GENOMIC DNA]</scope>
    <source>
        <strain evidence="13">DM0001</strain>
        <tissue evidence="13">Muscle</tissue>
    </source>
</reference>
<evidence type="ECO:0000256" key="6">
    <source>
        <dbReference type="ARBA" id="ARBA00022989"/>
    </source>
</evidence>
<evidence type="ECO:0000256" key="8">
    <source>
        <dbReference type="ARBA" id="ARBA00023065"/>
    </source>
</evidence>
<evidence type="ECO:0000256" key="3">
    <source>
        <dbReference type="ARBA" id="ARBA00022448"/>
    </source>
</evidence>
<evidence type="ECO:0000256" key="2">
    <source>
        <dbReference type="ARBA" id="ARBA00006434"/>
    </source>
</evidence>
<comment type="similarity">
    <text evidence="2 11">Belongs to the sodium:solute symporter (SSF) (TC 2.A.21) family.</text>
</comment>
<dbReference type="PANTHER" id="PTHR42985:SF2">
    <property type="entry name" value="SODIUM-DEPENDENT MULTIVITAMIN TRANSPORTER"/>
    <property type="match status" value="1"/>
</dbReference>
<keyword evidence="14" id="KW-1185">Reference proteome</keyword>
<feature type="transmembrane region" description="Helical" evidence="12">
    <location>
        <begin position="51"/>
        <end position="71"/>
    </location>
</feature>
<dbReference type="InterPro" id="IPR038377">
    <property type="entry name" value="Na/Glc_symporter_sf"/>
</dbReference>
<organism evidence="13 14">
    <name type="scientific">Dissostichus mawsoni</name>
    <name type="common">Antarctic cod</name>
    <dbReference type="NCBI Taxonomy" id="36200"/>
    <lineage>
        <taxon>Eukaryota</taxon>
        <taxon>Metazoa</taxon>
        <taxon>Chordata</taxon>
        <taxon>Craniata</taxon>
        <taxon>Vertebrata</taxon>
        <taxon>Euteleostomi</taxon>
        <taxon>Actinopterygii</taxon>
        <taxon>Neopterygii</taxon>
        <taxon>Teleostei</taxon>
        <taxon>Neoteleostei</taxon>
        <taxon>Acanthomorphata</taxon>
        <taxon>Eupercaria</taxon>
        <taxon>Perciformes</taxon>
        <taxon>Notothenioidei</taxon>
        <taxon>Nototheniidae</taxon>
        <taxon>Dissostichus</taxon>
    </lineage>
</organism>
<protein>
    <submittedName>
        <fullName evidence="13">Uncharacterized protein</fullName>
    </submittedName>
</protein>
<keyword evidence="3" id="KW-0813">Transport</keyword>
<dbReference type="Gene3D" id="1.20.1730.10">
    <property type="entry name" value="Sodium/glucose cotransporter"/>
    <property type="match status" value="2"/>
</dbReference>
<dbReference type="AlphaFoldDB" id="A0A7J5Y7Z2"/>
<dbReference type="Pfam" id="PF00474">
    <property type="entry name" value="SSF"/>
    <property type="match status" value="1"/>
</dbReference>
<evidence type="ECO:0000256" key="12">
    <source>
        <dbReference type="SAM" id="Phobius"/>
    </source>
</evidence>
<evidence type="ECO:0000313" key="14">
    <source>
        <dbReference type="Proteomes" id="UP000518266"/>
    </source>
</evidence>
<evidence type="ECO:0000256" key="9">
    <source>
        <dbReference type="ARBA" id="ARBA00023136"/>
    </source>
</evidence>
<evidence type="ECO:0000256" key="10">
    <source>
        <dbReference type="ARBA" id="ARBA00023201"/>
    </source>
</evidence>
<keyword evidence="9 12" id="KW-0472">Membrane</keyword>
<keyword evidence="4" id="KW-1003">Cell membrane</keyword>
<evidence type="ECO:0000256" key="7">
    <source>
        <dbReference type="ARBA" id="ARBA00023053"/>
    </source>
</evidence>
<keyword evidence="10" id="KW-0739">Sodium transport</keyword>
<keyword evidence="8" id="KW-0406">Ion transport</keyword>
<keyword evidence="6 12" id="KW-1133">Transmembrane helix</keyword>
<dbReference type="GO" id="GO:0015293">
    <property type="term" value="F:symporter activity"/>
    <property type="evidence" value="ECO:0007669"/>
    <property type="project" value="TreeGrafter"/>
</dbReference>
<dbReference type="GO" id="GO:0006814">
    <property type="term" value="P:sodium ion transport"/>
    <property type="evidence" value="ECO:0007669"/>
    <property type="project" value="UniProtKB-KW"/>
</dbReference>
<dbReference type="OrthoDB" id="6132759at2759"/>
<comment type="caution">
    <text evidence="13">The sequence shown here is derived from an EMBL/GenBank/DDBJ whole genome shotgun (WGS) entry which is preliminary data.</text>
</comment>
<proteinExistence type="inferred from homology"/>
<dbReference type="EMBL" id="JAAKFY010000015">
    <property type="protein sequence ID" value="KAF3845555.1"/>
    <property type="molecule type" value="Genomic_DNA"/>
</dbReference>
<name>A0A7J5Y7Z2_DISMA</name>
<keyword evidence="5 12" id="KW-0812">Transmembrane</keyword>
<comment type="subcellular location">
    <subcellularLocation>
        <location evidence="1">Cell membrane</location>
        <topology evidence="1">Multi-pass membrane protein</topology>
    </subcellularLocation>
</comment>
<dbReference type="Proteomes" id="UP000518266">
    <property type="component" value="Unassembled WGS sequence"/>
</dbReference>
<evidence type="ECO:0000256" key="4">
    <source>
        <dbReference type="ARBA" id="ARBA00022475"/>
    </source>
</evidence>
<evidence type="ECO:0000313" key="13">
    <source>
        <dbReference type="EMBL" id="KAF3845555.1"/>
    </source>
</evidence>
<keyword evidence="7" id="KW-0915">Sodium</keyword>